<dbReference type="Proteomes" id="UP000062317">
    <property type="component" value="Unassembled WGS sequence"/>
</dbReference>
<dbReference type="RefSeq" id="WP_060108175.1">
    <property type="nucleotide sequence ID" value="NZ_LPEQ01000113.1"/>
</dbReference>
<dbReference type="AlphaFoldDB" id="A0A105V3T0"/>
<sequence length="108" mass="11538">MISTIHYPTRAAHARFLQIVAWIIVPLLTLGVSAHAGVSGVEWQPLYAKVLGMLQGWGGKFIALAAFGWGLFSIFGRGSLTHGLVSEGISIAVFILPSILDSFMTAVI</sequence>
<evidence type="ECO:0000313" key="3">
    <source>
        <dbReference type="Proteomes" id="UP000062317"/>
    </source>
</evidence>
<feature type="transmembrane region" description="Helical" evidence="1">
    <location>
        <begin position="57"/>
        <end position="76"/>
    </location>
</feature>
<dbReference type="EMBL" id="LPEQ01000113">
    <property type="protein sequence ID" value="KVV40855.1"/>
    <property type="molecule type" value="Genomic_DNA"/>
</dbReference>
<name>A0A105V3T0_9BURK</name>
<keyword evidence="1" id="KW-0812">Transmembrane</keyword>
<feature type="transmembrane region" description="Helical" evidence="1">
    <location>
        <begin position="16"/>
        <end position="37"/>
    </location>
</feature>
<evidence type="ECO:0000256" key="1">
    <source>
        <dbReference type="SAM" id="Phobius"/>
    </source>
</evidence>
<comment type="caution">
    <text evidence="2">The sequence shown here is derived from an EMBL/GenBank/DDBJ whole genome shotgun (WGS) entry which is preliminary data.</text>
</comment>
<protein>
    <submittedName>
        <fullName evidence="2">Uncharacterized protein</fullName>
    </submittedName>
</protein>
<gene>
    <name evidence="2" type="ORF">WT27_13080</name>
</gene>
<feature type="transmembrane region" description="Helical" evidence="1">
    <location>
        <begin position="88"/>
        <end position="107"/>
    </location>
</feature>
<keyword evidence="1" id="KW-0472">Membrane</keyword>
<proteinExistence type="predicted"/>
<organism evidence="2 3">
    <name type="scientific">Burkholderia territorii</name>
    <dbReference type="NCBI Taxonomy" id="1503055"/>
    <lineage>
        <taxon>Bacteria</taxon>
        <taxon>Pseudomonadati</taxon>
        <taxon>Pseudomonadota</taxon>
        <taxon>Betaproteobacteria</taxon>
        <taxon>Burkholderiales</taxon>
        <taxon>Burkholderiaceae</taxon>
        <taxon>Burkholderia</taxon>
        <taxon>Burkholderia cepacia complex</taxon>
    </lineage>
</organism>
<keyword evidence="3" id="KW-1185">Reference proteome</keyword>
<accession>A0A105V3T0</accession>
<reference evidence="2 3" key="1">
    <citation type="submission" date="2015-11" db="EMBL/GenBank/DDBJ databases">
        <title>Expanding the genomic diversity of Burkholderia species for the development of highly accurate diagnostics.</title>
        <authorList>
            <person name="Sahl J."/>
            <person name="Keim P."/>
            <person name="Wagner D."/>
        </authorList>
    </citation>
    <scope>NUCLEOTIDE SEQUENCE [LARGE SCALE GENOMIC DNA]</scope>
    <source>
        <strain evidence="2 3">MSMB1301WGS</strain>
    </source>
</reference>
<evidence type="ECO:0000313" key="2">
    <source>
        <dbReference type="EMBL" id="KVV40855.1"/>
    </source>
</evidence>
<keyword evidence="1" id="KW-1133">Transmembrane helix</keyword>